<evidence type="ECO:0000256" key="2">
    <source>
        <dbReference type="ARBA" id="ARBA00022823"/>
    </source>
</evidence>
<evidence type="ECO:0000259" key="5">
    <source>
        <dbReference type="PROSITE" id="PS50968"/>
    </source>
</evidence>
<dbReference type="CDD" id="cd06848">
    <property type="entry name" value="GCS_H"/>
    <property type="match status" value="1"/>
</dbReference>
<evidence type="ECO:0000256" key="1">
    <source>
        <dbReference type="ARBA" id="ARBA00009249"/>
    </source>
</evidence>
<protein>
    <recommendedName>
        <fullName evidence="3">Glycine cleavage system H protein</fullName>
    </recommendedName>
</protein>
<dbReference type="InterPro" id="IPR002930">
    <property type="entry name" value="GCV_H"/>
</dbReference>
<dbReference type="Proteomes" id="UP000501058">
    <property type="component" value="Chromosome"/>
</dbReference>
<dbReference type="NCBIfam" id="TIGR00527">
    <property type="entry name" value="gcvH"/>
    <property type="match status" value="1"/>
</dbReference>
<dbReference type="Pfam" id="PF01597">
    <property type="entry name" value="GCV_H"/>
    <property type="match status" value="1"/>
</dbReference>
<feature type="domain" description="Lipoyl-binding" evidence="5">
    <location>
        <begin position="33"/>
        <end position="115"/>
    </location>
</feature>
<organism evidence="6 7">
    <name type="scientific">Propioniciclava coleopterorum</name>
    <dbReference type="NCBI Taxonomy" id="2714937"/>
    <lineage>
        <taxon>Bacteria</taxon>
        <taxon>Bacillati</taxon>
        <taxon>Actinomycetota</taxon>
        <taxon>Actinomycetes</taxon>
        <taxon>Propionibacteriales</taxon>
        <taxon>Propionibacteriaceae</taxon>
        <taxon>Propioniciclava</taxon>
    </lineage>
</organism>
<evidence type="ECO:0000313" key="6">
    <source>
        <dbReference type="EMBL" id="QIK73447.1"/>
    </source>
</evidence>
<dbReference type="InterPro" id="IPR000089">
    <property type="entry name" value="Biotin_lipoyl"/>
</dbReference>
<dbReference type="InterPro" id="IPR033753">
    <property type="entry name" value="GCV_H/Fam206"/>
</dbReference>
<comment type="function">
    <text evidence="3">The glycine cleavage system catalyzes the degradation of glycine. The H protein shuttles the methylamine group of glycine from the P protein to the T protein.</text>
</comment>
<keyword evidence="2 3" id="KW-0450">Lipoyl</keyword>
<dbReference type="InterPro" id="IPR017453">
    <property type="entry name" value="GCV_H_sub"/>
</dbReference>
<dbReference type="AlphaFoldDB" id="A0A6G7YA09"/>
<dbReference type="GO" id="GO:0005960">
    <property type="term" value="C:glycine cleavage complex"/>
    <property type="evidence" value="ECO:0007669"/>
    <property type="project" value="InterPro"/>
</dbReference>
<name>A0A6G7YA09_9ACTN</name>
<evidence type="ECO:0000313" key="7">
    <source>
        <dbReference type="Proteomes" id="UP000501058"/>
    </source>
</evidence>
<sequence>MRPGRPTGGGDVFPEDLRYTDKHEWVRAGNGDTVRIGITSFAAEALGDIVYITLPQVGEEVAAEDTVAEVESTKNVSEVYAPLSGVITAVNEQLTDAPDTVNADPFGDGWLFEMELTDPGQLDDLLDADGYAAVAGE</sequence>
<keyword evidence="7" id="KW-1185">Reference proteome</keyword>
<dbReference type="Gene3D" id="2.40.50.100">
    <property type="match status" value="1"/>
</dbReference>
<dbReference type="HAMAP" id="MF_00272">
    <property type="entry name" value="GcvH"/>
    <property type="match status" value="1"/>
</dbReference>
<dbReference type="GO" id="GO:0009249">
    <property type="term" value="P:protein lipoylation"/>
    <property type="evidence" value="ECO:0007669"/>
    <property type="project" value="TreeGrafter"/>
</dbReference>
<evidence type="ECO:0000256" key="4">
    <source>
        <dbReference type="PIRSR" id="PIRSR617453-50"/>
    </source>
</evidence>
<dbReference type="PANTHER" id="PTHR11715:SF3">
    <property type="entry name" value="GLYCINE CLEAVAGE SYSTEM H PROTEIN-RELATED"/>
    <property type="match status" value="1"/>
</dbReference>
<evidence type="ECO:0000256" key="3">
    <source>
        <dbReference type="HAMAP-Rule" id="MF_00272"/>
    </source>
</evidence>
<dbReference type="PROSITE" id="PS50968">
    <property type="entry name" value="BIOTINYL_LIPOYL"/>
    <property type="match status" value="1"/>
</dbReference>
<comment type="subunit">
    <text evidence="3">The glycine cleavage system is composed of four proteins: P, T, L and H.</text>
</comment>
<reference evidence="6 7" key="1">
    <citation type="submission" date="2020-03" db="EMBL/GenBank/DDBJ databases">
        <title>Propioniciclava sp. nov., isolated from Hydrophilus acuminatus.</title>
        <authorList>
            <person name="Hyun D.-W."/>
            <person name="Bae J.-W."/>
        </authorList>
    </citation>
    <scope>NUCLEOTIDE SEQUENCE [LARGE SCALE GENOMIC DNA]</scope>
    <source>
        <strain evidence="6 7">HDW11</strain>
    </source>
</reference>
<dbReference type="GO" id="GO:0005829">
    <property type="term" value="C:cytosol"/>
    <property type="evidence" value="ECO:0007669"/>
    <property type="project" value="TreeGrafter"/>
</dbReference>
<dbReference type="PANTHER" id="PTHR11715">
    <property type="entry name" value="GLYCINE CLEAVAGE SYSTEM H PROTEIN"/>
    <property type="match status" value="1"/>
</dbReference>
<dbReference type="SUPFAM" id="SSF51230">
    <property type="entry name" value="Single hybrid motif"/>
    <property type="match status" value="1"/>
</dbReference>
<gene>
    <name evidence="3 6" type="primary">gcvH</name>
    <name evidence="6" type="ORF">G7070_15750</name>
</gene>
<dbReference type="KEGG" id="prv:G7070_15750"/>
<comment type="similarity">
    <text evidence="1 3">Belongs to the GcvH family.</text>
</comment>
<dbReference type="EMBL" id="CP049865">
    <property type="protein sequence ID" value="QIK73447.1"/>
    <property type="molecule type" value="Genomic_DNA"/>
</dbReference>
<dbReference type="InterPro" id="IPR011053">
    <property type="entry name" value="Single_hybrid_motif"/>
</dbReference>
<dbReference type="NCBIfam" id="NF002270">
    <property type="entry name" value="PRK01202.1"/>
    <property type="match status" value="1"/>
</dbReference>
<comment type="cofactor">
    <cofactor evidence="3">
        <name>(R)-lipoate</name>
        <dbReference type="ChEBI" id="CHEBI:83088"/>
    </cofactor>
    <text evidence="3">Binds 1 lipoyl cofactor covalently.</text>
</comment>
<proteinExistence type="inferred from homology"/>
<accession>A0A6G7YA09</accession>
<feature type="modified residue" description="N6-lipoyllysine" evidence="3 4">
    <location>
        <position position="74"/>
    </location>
</feature>
<dbReference type="GO" id="GO:0019464">
    <property type="term" value="P:glycine decarboxylation via glycine cleavage system"/>
    <property type="evidence" value="ECO:0007669"/>
    <property type="project" value="UniProtKB-UniRule"/>
</dbReference>